<evidence type="ECO:0000313" key="2">
    <source>
        <dbReference type="Proteomes" id="UP000648077"/>
    </source>
</evidence>
<dbReference type="AlphaFoldDB" id="A0A4Y4YML4"/>
<proteinExistence type="predicted"/>
<evidence type="ECO:0000313" key="1">
    <source>
        <dbReference type="EMBL" id="MBF2229314.1"/>
    </source>
</evidence>
<comment type="caution">
    <text evidence="1">The sequence shown here is derived from an EMBL/GenBank/DDBJ whole genome shotgun (WGS) entry which is preliminary data.</text>
</comment>
<organism evidence="1 2">
    <name type="scientific">Staphylococcus epidermidis</name>
    <dbReference type="NCBI Taxonomy" id="1282"/>
    <lineage>
        <taxon>Bacteria</taxon>
        <taxon>Bacillati</taxon>
        <taxon>Bacillota</taxon>
        <taxon>Bacilli</taxon>
        <taxon>Bacillales</taxon>
        <taxon>Staphylococcaceae</taxon>
        <taxon>Staphylococcus</taxon>
    </lineage>
</organism>
<gene>
    <name evidence="1" type="ORF">H3963_02420</name>
</gene>
<dbReference type="GeneID" id="50017637"/>
<dbReference type="Proteomes" id="UP000648077">
    <property type="component" value="Unassembled WGS sequence"/>
</dbReference>
<dbReference type="GO" id="GO:0003677">
    <property type="term" value="F:DNA binding"/>
    <property type="evidence" value="ECO:0007669"/>
    <property type="project" value="UniProtKB-KW"/>
</dbReference>
<accession>A0A4Y4YML4</accession>
<dbReference type="EMBL" id="JACGQI010000002">
    <property type="protein sequence ID" value="MBF2229314.1"/>
    <property type="molecule type" value="Genomic_DNA"/>
</dbReference>
<dbReference type="OrthoDB" id="9864499at2"/>
<reference evidence="1" key="1">
    <citation type="submission" date="2020-08" db="EMBL/GenBank/DDBJ databases">
        <title>Changes in the skin microbiome associated with squamous cell carcinoma in transplant recipients.</title>
        <authorList>
            <person name="Zaugg J."/>
            <person name="Krueger A."/>
            <person name="Lachner N."/>
        </authorList>
    </citation>
    <scope>NUCLEOTIDE SEQUENCE</scope>
    <source>
        <strain evidence="1">R5988</strain>
    </source>
</reference>
<dbReference type="RefSeq" id="WP_002456765.1">
    <property type="nucleotide sequence ID" value="NZ_AP019721.1"/>
</dbReference>
<sequence>MNLGHKSMFQVFYNVKTVMNFWALTECISIDKAIWLSTIKEWHNEGIMNICLILQLFSRKSNGLMVVK</sequence>
<name>A0A4Y4YML4_STAEP</name>
<protein>
    <submittedName>
        <fullName evidence="1">Single-stranded DNA-binding protein</fullName>
    </submittedName>
</protein>
<keyword evidence="1" id="KW-0238">DNA-binding</keyword>